<feature type="modified residue" description="4-aspartylphosphate" evidence="14">
    <location>
        <position position="810"/>
    </location>
</feature>
<evidence type="ECO:0000256" key="15">
    <source>
        <dbReference type="SAM" id="Coils"/>
    </source>
</evidence>
<keyword evidence="15" id="KW-0175">Coiled coil</keyword>
<reference evidence="21 22" key="1">
    <citation type="submission" date="2016-12" db="EMBL/GenBank/DDBJ databases">
        <authorList>
            <person name="Song W.-J."/>
            <person name="Kurnit D.M."/>
        </authorList>
    </citation>
    <scope>NUCLEOTIDE SEQUENCE [LARGE SCALE GENOMIC DNA]</scope>
    <source>
        <strain evidence="21 22">175</strain>
    </source>
</reference>
<feature type="domain" description="PAC" evidence="19">
    <location>
        <begin position="429"/>
        <end position="479"/>
    </location>
</feature>
<dbReference type="NCBIfam" id="TIGR00229">
    <property type="entry name" value="sensory_box"/>
    <property type="match status" value="1"/>
</dbReference>
<dbReference type="InterPro" id="IPR013655">
    <property type="entry name" value="PAS_fold_3"/>
</dbReference>
<dbReference type="Pfam" id="PF02518">
    <property type="entry name" value="HATPase_c"/>
    <property type="match status" value="1"/>
</dbReference>
<feature type="coiled-coil region" evidence="15">
    <location>
        <begin position="467"/>
        <end position="508"/>
    </location>
</feature>
<dbReference type="PROSITE" id="PS50110">
    <property type="entry name" value="RESPONSE_REGULATORY"/>
    <property type="match status" value="1"/>
</dbReference>
<dbReference type="Pfam" id="PF01627">
    <property type="entry name" value="Hpt"/>
    <property type="match status" value="1"/>
</dbReference>
<dbReference type="OrthoDB" id="9810730at2"/>
<evidence type="ECO:0000256" key="7">
    <source>
        <dbReference type="ARBA" id="ARBA00022741"/>
    </source>
</evidence>
<dbReference type="CDD" id="cd17546">
    <property type="entry name" value="REC_hyHK_CKI1_RcsC-like"/>
    <property type="match status" value="1"/>
</dbReference>
<dbReference type="Proteomes" id="UP000192923">
    <property type="component" value="Unassembled WGS sequence"/>
</dbReference>
<feature type="transmembrane region" description="Helical" evidence="16">
    <location>
        <begin position="208"/>
        <end position="227"/>
    </location>
</feature>
<feature type="transmembrane region" description="Helical" evidence="16">
    <location>
        <begin position="37"/>
        <end position="59"/>
    </location>
</feature>
<dbReference type="FunFam" id="1.10.287.130:FF:000004">
    <property type="entry name" value="Ethylene receptor 1"/>
    <property type="match status" value="1"/>
</dbReference>
<evidence type="ECO:0000256" key="11">
    <source>
        <dbReference type="ARBA" id="ARBA00023012"/>
    </source>
</evidence>
<dbReference type="Gene3D" id="3.40.50.2300">
    <property type="match status" value="1"/>
</dbReference>
<dbReference type="InterPro" id="IPR031621">
    <property type="entry name" value="HisKA_7TM"/>
</dbReference>
<evidence type="ECO:0000256" key="1">
    <source>
        <dbReference type="ARBA" id="ARBA00000085"/>
    </source>
</evidence>
<dbReference type="SMART" id="SM00387">
    <property type="entry name" value="HATPase_c"/>
    <property type="match status" value="1"/>
</dbReference>
<dbReference type="Pfam" id="PF00512">
    <property type="entry name" value="HisKA"/>
    <property type="match status" value="1"/>
</dbReference>
<dbReference type="SMART" id="SM00388">
    <property type="entry name" value="HisKA"/>
    <property type="match status" value="1"/>
</dbReference>
<keyword evidence="12 16" id="KW-0472">Membrane</keyword>
<protein>
    <recommendedName>
        <fullName evidence="3">histidine kinase</fullName>
        <ecNumber evidence="3">2.7.13.3</ecNumber>
    </recommendedName>
</protein>
<dbReference type="InterPro" id="IPR036097">
    <property type="entry name" value="HisK_dim/P_sf"/>
</dbReference>
<keyword evidence="8" id="KW-0418">Kinase</keyword>
<keyword evidence="22" id="KW-1185">Reference proteome</keyword>
<dbReference type="InterPro" id="IPR003661">
    <property type="entry name" value="HisK_dim/P_dom"/>
</dbReference>
<dbReference type="STRING" id="1760988.SAMN02949497_0512"/>
<dbReference type="Pfam" id="PF08447">
    <property type="entry name" value="PAS_3"/>
    <property type="match status" value="1"/>
</dbReference>
<dbReference type="InterPro" id="IPR005467">
    <property type="entry name" value="His_kinase_dom"/>
</dbReference>
<dbReference type="SMART" id="SM00448">
    <property type="entry name" value="REC"/>
    <property type="match status" value="1"/>
</dbReference>
<dbReference type="CDD" id="cd00130">
    <property type="entry name" value="PAS"/>
    <property type="match status" value="1"/>
</dbReference>
<dbReference type="PROSITE" id="PS50113">
    <property type="entry name" value="PAC"/>
    <property type="match status" value="1"/>
</dbReference>
<dbReference type="GO" id="GO:0005524">
    <property type="term" value="F:ATP binding"/>
    <property type="evidence" value="ECO:0007669"/>
    <property type="project" value="UniProtKB-KW"/>
</dbReference>
<dbReference type="SMART" id="SM00086">
    <property type="entry name" value="PAC"/>
    <property type="match status" value="1"/>
</dbReference>
<dbReference type="PROSITE" id="PS50894">
    <property type="entry name" value="HPT"/>
    <property type="match status" value="1"/>
</dbReference>
<evidence type="ECO:0000259" key="20">
    <source>
        <dbReference type="PROSITE" id="PS50894"/>
    </source>
</evidence>
<name>A0A1Y6DB09_9GAMM</name>
<evidence type="ECO:0000313" key="22">
    <source>
        <dbReference type="Proteomes" id="UP000192923"/>
    </source>
</evidence>
<keyword evidence="10 16" id="KW-1133">Transmembrane helix</keyword>
<feature type="transmembrane region" description="Helical" evidence="16">
    <location>
        <begin position="12"/>
        <end position="30"/>
    </location>
</feature>
<dbReference type="PANTHER" id="PTHR45339:SF3">
    <property type="entry name" value="HISTIDINE KINASE"/>
    <property type="match status" value="1"/>
</dbReference>
<dbReference type="SUPFAM" id="SSF55874">
    <property type="entry name" value="ATPase domain of HSP90 chaperone/DNA topoisomerase II/histidine kinase"/>
    <property type="match status" value="1"/>
</dbReference>
<accession>A0A1Y6DB09</accession>
<evidence type="ECO:0000256" key="14">
    <source>
        <dbReference type="PROSITE-ProRule" id="PRU00169"/>
    </source>
</evidence>
<dbReference type="InterPro" id="IPR035965">
    <property type="entry name" value="PAS-like_dom_sf"/>
</dbReference>
<dbReference type="SMART" id="SM00073">
    <property type="entry name" value="HPT"/>
    <property type="match status" value="1"/>
</dbReference>
<evidence type="ECO:0000259" key="18">
    <source>
        <dbReference type="PROSITE" id="PS50110"/>
    </source>
</evidence>
<evidence type="ECO:0000256" key="2">
    <source>
        <dbReference type="ARBA" id="ARBA00004370"/>
    </source>
</evidence>
<feature type="domain" description="Response regulatory" evidence="18">
    <location>
        <begin position="761"/>
        <end position="877"/>
    </location>
</feature>
<dbReference type="CDD" id="cd00088">
    <property type="entry name" value="HPT"/>
    <property type="match status" value="1"/>
</dbReference>
<dbReference type="InterPro" id="IPR008207">
    <property type="entry name" value="Sig_transdc_His_kin_Hpt_dom"/>
</dbReference>
<dbReference type="Gene3D" id="1.20.120.160">
    <property type="entry name" value="HPT domain"/>
    <property type="match status" value="1"/>
</dbReference>
<feature type="domain" description="HPt" evidence="20">
    <location>
        <begin position="914"/>
        <end position="1009"/>
    </location>
</feature>
<dbReference type="PANTHER" id="PTHR45339">
    <property type="entry name" value="HYBRID SIGNAL TRANSDUCTION HISTIDINE KINASE J"/>
    <property type="match status" value="1"/>
</dbReference>
<organism evidence="21 22">
    <name type="scientific">Methylomagnum ishizawai</name>
    <dbReference type="NCBI Taxonomy" id="1760988"/>
    <lineage>
        <taxon>Bacteria</taxon>
        <taxon>Pseudomonadati</taxon>
        <taxon>Pseudomonadota</taxon>
        <taxon>Gammaproteobacteria</taxon>
        <taxon>Methylococcales</taxon>
        <taxon>Methylococcaceae</taxon>
        <taxon>Methylomagnum</taxon>
    </lineage>
</organism>
<dbReference type="InterPro" id="IPR000014">
    <property type="entry name" value="PAS"/>
</dbReference>
<evidence type="ECO:0000256" key="8">
    <source>
        <dbReference type="ARBA" id="ARBA00022777"/>
    </source>
</evidence>
<comment type="subcellular location">
    <subcellularLocation>
        <location evidence="2">Membrane</location>
    </subcellularLocation>
</comment>
<dbReference type="InterPro" id="IPR003594">
    <property type="entry name" value="HATPase_dom"/>
</dbReference>
<evidence type="ECO:0000259" key="17">
    <source>
        <dbReference type="PROSITE" id="PS50109"/>
    </source>
</evidence>
<dbReference type="RefSeq" id="WP_085216512.1">
    <property type="nucleotide sequence ID" value="NZ_FXAM01000002.1"/>
</dbReference>
<feature type="modified residue" description="Phosphohistidine" evidence="13">
    <location>
        <position position="954"/>
    </location>
</feature>
<evidence type="ECO:0000256" key="9">
    <source>
        <dbReference type="ARBA" id="ARBA00022840"/>
    </source>
</evidence>
<feature type="transmembrane region" description="Helical" evidence="16">
    <location>
        <begin position="71"/>
        <end position="91"/>
    </location>
</feature>
<proteinExistence type="predicted"/>
<evidence type="ECO:0000256" key="16">
    <source>
        <dbReference type="SAM" id="Phobius"/>
    </source>
</evidence>
<evidence type="ECO:0000256" key="3">
    <source>
        <dbReference type="ARBA" id="ARBA00012438"/>
    </source>
</evidence>
<dbReference type="InterPro" id="IPR036890">
    <property type="entry name" value="HATPase_C_sf"/>
</dbReference>
<dbReference type="GO" id="GO:0005886">
    <property type="term" value="C:plasma membrane"/>
    <property type="evidence" value="ECO:0007669"/>
    <property type="project" value="UniProtKB-SubCell"/>
</dbReference>
<dbReference type="Pfam" id="PF00072">
    <property type="entry name" value="Response_reg"/>
    <property type="match status" value="1"/>
</dbReference>
<dbReference type="SUPFAM" id="SSF47384">
    <property type="entry name" value="Homodimeric domain of signal transducing histidine kinase"/>
    <property type="match status" value="1"/>
</dbReference>
<dbReference type="InterPro" id="IPR004358">
    <property type="entry name" value="Sig_transdc_His_kin-like_C"/>
</dbReference>
<dbReference type="InterPro" id="IPR036641">
    <property type="entry name" value="HPT_dom_sf"/>
</dbReference>
<dbReference type="InterPro" id="IPR000700">
    <property type="entry name" value="PAS-assoc_C"/>
</dbReference>
<evidence type="ECO:0000256" key="13">
    <source>
        <dbReference type="PROSITE-ProRule" id="PRU00110"/>
    </source>
</evidence>
<dbReference type="AlphaFoldDB" id="A0A1Y6DB09"/>
<evidence type="ECO:0000256" key="4">
    <source>
        <dbReference type="ARBA" id="ARBA00022553"/>
    </source>
</evidence>
<dbReference type="Gene3D" id="1.10.287.130">
    <property type="match status" value="1"/>
</dbReference>
<dbReference type="FunFam" id="3.30.565.10:FF:000010">
    <property type="entry name" value="Sensor histidine kinase RcsC"/>
    <property type="match status" value="1"/>
</dbReference>
<evidence type="ECO:0000256" key="10">
    <source>
        <dbReference type="ARBA" id="ARBA00022989"/>
    </source>
</evidence>
<dbReference type="SUPFAM" id="SSF52172">
    <property type="entry name" value="CheY-like"/>
    <property type="match status" value="1"/>
</dbReference>
<dbReference type="CDD" id="cd16922">
    <property type="entry name" value="HATPase_EvgS-ArcB-TorS-like"/>
    <property type="match status" value="1"/>
</dbReference>
<evidence type="ECO:0000256" key="5">
    <source>
        <dbReference type="ARBA" id="ARBA00022679"/>
    </source>
</evidence>
<keyword evidence="6 16" id="KW-0812">Transmembrane</keyword>
<dbReference type="GO" id="GO:0000155">
    <property type="term" value="F:phosphorelay sensor kinase activity"/>
    <property type="evidence" value="ECO:0007669"/>
    <property type="project" value="InterPro"/>
</dbReference>
<dbReference type="EMBL" id="FXAM01000002">
    <property type="protein sequence ID" value="SMF97482.1"/>
    <property type="molecule type" value="Genomic_DNA"/>
</dbReference>
<evidence type="ECO:0000313" key="21">
    <source>
        <dbReference type="EMBL" id="SMF97482.1"/>
    </source>
</evidence>
<dbReference type="PROSITE" id="PS50109">
    <property type="entry name" value="HIS_KIN"/>
    <property type="match status" value="1"/>
</dbReference>
<evidence type="ECO:0000256" key="12">
    <source>
        <dbReference type="ARBA" id="ARBA00023136"/>
    </source>
</evidence>
<keyword evidence="5" id="KW-0808">Transferase</keyword>
<keyword evidence="11" id="KW-0902">Two-component regulatory system</keyword>
<comment type="catalytic activity">
    <reaction evidence="1">
        <text>ATP + protein L-histidine = ADP + protein N-phospho-L-histidine.</text>
        <dbReference type="EC" id="2.7.13.3"/>
    </reaction>
</comment>
<dbReference type="SUPFAM" id="SSF55785">
    <property type="entry name" value="PYP-like sensor domain (PAS domain)"/>
    <property type="match status" value="1"/>
</dbReference>
<sequence length="1009" mass="110341">MNSPILVYTPYLWPLWMAAGLLGALGLYAWRYRAAALPFALLMLLAAATNLLYSLEAAAAALPLKMLASEWRFVPCAFLPPMVLATARSYYTGAGHGFSALGWAALLCVPTLTALAPLVPTFHALFRDGFHLEWRGVQPVLLWENGPWFTVHYLYGSLLIWTSCALLLAALRSPRLKRSDTLLLLLGIALPDAVDILFQLRLLPVRGFNFAFPATVFTGLCFGWALLRGRAFEAMPLARRIVLDNLGDPLLILDPGLRLADGNRAAHAHWAIGAADLGRPAKECLPVAWADLLDGYDGREPRRKEAGIEPERRRVYRLALSPILEPGGGLLGHLLYGHEITAHKAAETALRDSEQRFRQLADNTTDVFWVAEWPSIKLLYISPAFESIWSLPRHALYRDPRRRWRASVHPGDRTRLWRRWREQMEGGQSELEYRIVRPDGGVRWIEDRSRLIADGRGFRIVGIARDITRAKQLSEELERHRHHLEDLVAERTAQLEEARRQAESANAAKGSFLANMSHEIRTPISAVLGLADLCLQTGPSERQRGYLLKIKGASTGLLGIINDILDFSKIEAGKLELEDIEFGLDEVLERLAAVVAEQARERGLELVFNGAERVSARLVGDPLRLGQVLINLVGNAIKFSARGTVAVDFREETGEDGVSVLHVAVSDPGIGLTPAQLAGLFSPFSQADSSTTRRYGGTGLGLAISRRLVEMMGGTLSAASEYGRGSVFRFSVRLRAGRGVASPSGSGADTDVLAGQLLGADILLVEDNVINREILVELLGDRGLRVRPVENGLQALQAVAARKPDAVLMDCQMPVMDGYETCRALRANPAYRDLPIIALTANALGSDRERCLEAGMNAYLAKPVDLDALLRALARWVGSARAAAEPVLPAASGTDSDSTPAIDMAAGLPRVDHNRELYFRLLRKFRDEHLPGFEVAFRAAAAAGHWEAARRSAHSLKGTARTLGAERLGDRAAELEVLARQAGPVEEALAGLAVELDRVAAAIDALPEE</sequence>
<feature type="domain" description="Histidine kinase" evidence="17">
    <location>
        <begin position="515"/>
        <end position="736"/>
    </location>
</feature>
<dbReference type="Pfam" id="PF16927">
    <property type="entry name" value="HisKA_7TM"/>
    <property type="match status" value="1"/>
</dbReference>
<dbReference type="InterPro" id="IPR001610">
    <property type="entry name" value="PAC"/>
</dbReference>
<dbReference type="CDD" id="cd00082">
    <property type="entry name" value="HisKA"/>
    <property type="match status" value="1"/>
</dbReference>
<dbReference type="SUPFAM" id="SSF47226">
    <property type="entry name" value="Histidine-containing phosphotransfer domain, HPT domain"/>
    <property type="match status" value="1"/>
</dbReference>
<dbReference type="Gene3D" id="3.30.450.20">
    <property type="entry name" value="PAS domain"/>
    <property type="match status" value="2"/>
</dbReference>
<keyword evidence="9" id="KW-0067">ATP-binding</keyword>
<dbReference type="Gene3D" id="3.30.565.10">
    <property type="entry name" value="Histidine kinase-like ATPase, C-terminal domain"/>
    <property type="match status" value="1"/>
</dbReference>
<dbReference type="EC" id="2.7.13.3" evidence="3"/>
<evidence type="ECO:0000256" key="6">
    <source>
        <dbReference type="ARBA" id="ARBA00022692"/>
    </source>
</evidence>
<gene>
    <name evidence="21" type="ORF">SAMN02949497_0512</name>
</gene>
<dbReference type="InterPro" id="IPR011006">
    <property type="entry name" value="CheY-like_superfamily"/>
</dbReference>
<evidence type="ECO:0000259" key="19">
    <source>
        <dbReference type="PROSITE" id="PS50113"/>
    </source>
</evidence>
<feature type="transmembrane region" description="Helical" evidence="16">
    <location>
        <begin position="103"/>
        <end position="126"/>
    </location>
</feature>
<dbReference type="InterPro" id="IPR001789">
    <property type="entry name" value="Sig_transdc_resp-reg_receiver"/>
</dbReference>
<keyword evidence="7" id="KW-0547">Nucleotide-binding</keyword>
<keyword evidence="4 14" id="KW-0597">Phosphoprotein</keyword>
<dbReference type="PRINTS" id="PR00344">
    <property type="entry name" value="BCTRLSENSOR"/>
</dbReference>
<feature type="transmembrane region" description="Helical" evidence="16">
    <location>
        <begin position="146"/>
        <end position="170"/>
    </location>
</feature>